<keyword evidence="1" id="KW-0812">Transmembrane</keyword>
<evidence type="ECO:0000313" key="3">
    <source>
        <dbReference type="Proteomes" id="UP000441336"/>
    </source>
</evidence>
<dbReference type="AlphaFoldDB" id="A0A7K1TKK1"/>
<organism evidence="2 3">
    <name type="scientific">Hymenobacter ginkgonis</name>
    <dbReference type="NCBI Taxonomy" id="2682976"/>
    <lineage>
        <taxon>Bacteria</taxon>
        <taxon>Pseudomonadati</taxon>
        <taxon>Bacteroidota</taxon>
        <taxon>Cytophagia</taxon>
        <taxon>Cytophagales</taxon>
        <taxon>Hymenobacteraceae</taxon>
        <taxon>Hymenobacter</taxon>
    </lineage>
</organism>
<keyword evidence="1" id="KW-0472">Membrane</keyword>
<keyword evidence="1" id="KW-1133">Transmembrane helix</keyword>
<evidence type="ECO:0000313" key="2">
    <source>
        <dbReference type="EMBL" id="MVN78948.1"/>
    </source>
</evidence>
<name>A0A7K1TKK1_9BACT</name>
<comment type="caution">
    <text evidence="2">The sequence shown here is derived from an EMBL/GenBank/DDBJ whole genome shotgun (WGS) entry which is preliminary data.</text>
</comment>
<feature type="transmembrane region" description="Helical" evidence="1">
    <location>
        <begin position="49"/>
        <end position="69"/>
    </location>
</feature>
<proteinExistence type="predicted"/>
<feature type="transmembrane region" description="Helical" evidence="1">
    <location>
        <begin position="131"/>
        <end position="156"/>
    </location>
</feature>
<reference evidence="2 3" key="1">
    <citation type="submission" date="2019-12" db="EMBL/GenBank/DDBJ databases">
        <title>Hymenobacter sp. HMF4947 Genome sequencing and assembly.</title>
        <authorList>
            <person name="Kang H."/>
            <person name="Cha I."/>
            <person name="Kim H."/>
            <person name="Joh K."/>
        </authorList>
    </citation>
    <scope>NUCLEOTIDE SEQUENCE [LARGE SCALE GENOMIC DNA]</scope>
    <source>
        <strain evidence="2 3">HMF4947</strain>
    </source>
</reference>
<sequence length="164" mass="17759">MNRILDYYLEYPKFWDCVVIVLVAVLLHWKASLLPLAVSDLSSLQNGLIGTAVSLAGFIIAALTIIVTFRANIAVKKMDDSANGMELLFNSRNYSKVVSVFKGAIIELVIGFVVVYLSILAEAALTVRHSILIAIALLIGITLSTLRCLFVLYGVLGVEGSSPD</sequence>
<feature type="transmembrane region" description="Helical" evidence="1">
    <location>
        <begin position="12"/>
        <end position="29"/>
    </location>
</feature>
<protein>
    <submittedName>
        <fullName evidence="2">Uncharacterized protein</fullName>
    </submittedName>
</protein>
<dbReference type="Proteomes" id="UP000441336">
    <property type="component" value="Unassembled WGS sequence"/>
</dbReference>
<accession>A0A7K1TKK1</accession>
<dbReference type="RefSeq" id="WP_157569590.1">
    <property type="nucleotide sequence ID" value="NZ_WQKZ01000008.1"/>
</dbReference>
<gene>
    <name evidence="2" type="ORF">GO988_21675</name>
</gene>
<keyword evidence="3" id="KW-1185">Reference proteome</keyword>
<evidence type="ECO:0000256" key="1">
    <source>
        <dbReference type="SAM" id="Phobius"/>
    </source>
</evidence>
<feature type="transmembrane region" description="Helical" evidence="1">
    <location>
        <begin position="100"/>
        <end position="119"/>
    </location>
</feature>
<dbReference type="EMBL" id="WQKZ01000008">
    <property type="protein sequence ID" value="MVN78948.1"/>
    <property type="molecule type" value="Genomic_DNA"/>
</dbReference>